<proteinExistence type="inferred from homology"/>
<organism evidence="8 9">
    <name type="scientific">Candidatus Methanoplasma termitum</name>
    <dbReference type="NCBI Taxonomy" id="1577791"/>
    <lineage>
        <taxon>Archaea</taxon>
        <taxon>Methanobacteriati</taxon>
        <taxon>Thermoplasmatota</taxon>
        <taxon>Thermoplasmata</taxon>
        <taxon>Methanomassiliicoccales</taxon>
        <taxon>Methanomassiliicoccaceae</taxon>
        <taxon>Candidatus Methanoplasma</taxon>
    </lineage>
</organism>
<dbReference type="InterPro" id="IPR003178">
    <property type="entry name" value="Me_CoM_Rdtase_gsu"/>
</dbReference>
<dbReference type="HOGENOM" id="CLU_1092436_0_0_2"/>
<dbReference type="SUPFAM" id="SSF55088">
    <property type="entry name" value="Methyl-coenzyme M reductase subunits"/>
    <property type="match status" value="1"/>
</dbReference>
<evidence type="ECO:0000256" key="1">
    <source>
        <dbReference type="ARBA" id="ARBA00001952"/>
    </source>
</evidence>
<keyword evidence="7 8" id="KW-0808">Transferase</keyword>
<comment type="pathway">
    <text evidence="2 7">One-carbon metabolism; methyl-coenzyme M reduction; methane from methyl-coenzyme M: step 1/1.</text>
</comment>
<name>A0A0A7LAF7_9ARCH</name>
<dbReference type="STRING" id="1577791.Mpt1_c02000"/>
<keyword evidence="5 7" id="KW-0484">Methanogenesis</keyword>
<evidence type="ECO:0000256" key="6">
    <source>
        <dbReference type="ARBA" id="ARBA00047772"/>
    </source>
</evidence>
<dbReference type="EC" id="2.8.4.1" evidence="7"/>
<evidence type="ECO:0000256" key="3">
    <source>
        <dbReference type="ARBA" id="ARBA00008740"/>
    </source>
</evidence>
<dbReference type="InterPro" id="IPR036994">
    <property type="entry name" value="Me_CoM_Rdtase_gsu_sf"/>
</dbReference>
<dbReference type="Proteomes" id="UP000030787">
    <property type="component" value="Chromosome"/>
</dbReference>
<dbReference type="Gene3D" id="3.90.320.20">
    <property type="entry name" value="Methyl-coenzyme M reductase, gamma subunit"/>
    <property type="match status" value="1"/>
</dbReference>
<reference evidence="8 9" key="1">
    <citation type="journal article" date="2014" name="Appl. Environ. Microbiol.">
        <title>Comparative Genome Analysis of 'Candidatus Methanoplasma termitum' Indicates a New Mode of Energy Metabolism in the Seventh Order of Methanogens.</title>
        <authorList>
            <person name="Lang K."/>
            <person name="Schuldes J."/>
            <person name="Klingl A."/>
            <person name="Poehlein A."/>
            <person name="Daniel R."/>
            <person name="Brune A."/>
        </authorList>
    </citation>
    <scope>NUCLEOTIDE SEQUENCE [LARGE SCALE GENOMIC DNA]</scope>
    <source>
        <strain evidence="9">Mpt1</strain>
    </source>
</reference>
<dbReference type="PIRSF" id="PIRSF000264">
    <property type="entry name" value="Meth_CoM_rd_gama"/>
    <property type="match status" value="1"/>
</dbReference>
<dbReference type="InterPro" id="IPR009024">
    <property type="entry name" value="Me_CoM_Rdtase_Fd-like_fold"/>
</dbReference>
<dbReference type="Pfam" id="PF02240">
    <property type="entry name" value="MCR_gamma"/>
    <property type="match status" value="1"/>
</dbReference>
<dbReference type="NCBIfam" id="TIGR03259">
    <property type="entry name" value="met_CoM_red_gam"/>
    <property type="match status" value="1"/>
</dbReference>
<keyword evidence="9" id="KW-1185">Reference proteome</keyword>
<dbReference type="GO" id="GO:0015948">
    <property type="term" value="P:methanogenesis"/>
    <property type="evidence" value="ECO:0007669"/>
    <property type="project" value="UniProtKB-UniRule"/>
</dbReference>
<comment type="similarity">
    <text evidence="3">Belongs to the methyl-coenzyme M reductase gamma subunit family.</text>
</comment>
<comment type="cofactor">
    <cofactor evidence="1">
        <name>coenzyme F430</name>
        <dbReference type="ChEBI" id="CHEBI:60540"/>
    </cofactor>
</comment>
<comment type="catalytic activity">
    <reaction evidence="6">
        <text>coenzyme B + methyl-coenzyme M = methane + coenzyme M-coenzyme B heterodisulfide</text>
        <dbReference type="Rhea" id="RHEA:12532"/>
        <dbReference type="ChEBI" id="CHEBI:16183"/>
        <dbReference type="ChEBI" id="CHEBI:58286"/>
        <dbReference type="ChEBI" id="CHEBI:58411"/>
        <dbReference type="ChEBI" id="CHEBI:58596"/>
        <dbReference type="EC" id="2.8.4.1"/>
    </reaction>
    <physiologicalReaction direction="left-to-right" evidence="6">
        <dbReference type="Rhea" id="RHEA:12533"/>
    </physiologicalReaction>
</comment>
<evidence type="ECO:0000313" key="8">
    <source>
        <dbReference type="EMBL" id="AIZ56100.1"/>
    </source>
</evidence>
<accession>A0A0A7LAF7</accession>
<dbReference type="UniPathway" id="UPA00646">
    <property type="reaction ID" value="UER00699"/>
</dbReference>
<evidence type="ECO:0000313" key="9">
    <source>
        <dbReference type="Proteomes" id="UP000030787"/>
    </source>
</evidence>
<dbReference type="EMBL" id="CP010070">
    <property type="protein sequence ID" value="AIZ56100.1"/>
    <property type="molecule type" value="Genomic_DNA"/>
</dbReference>
<comment type="subunit">
    <text evidence="7">Hexamer of two alpha, two beta, and two gamma chains.</text>
</comment>
<sequence length="263" mass="30464">MKVKNMTAYKRQFYPGASSPAKNRRRYMDPKVKLKKIRDVSMDDVVRLMGHRNPGEDYKSIHPPIQEGKEPNCPIRKLVEPIDGAKHGDRIRYIQFTDSVYFAPISPYQRAWMYLSRERGVDTGTLSGRQIIEVRERDLERMAKELIDNETFDPALTGIRGATVHGHACRLDENGLMFDAWQRYVWDDKKKEVVYVKDQVAVPLDRKIYVGKPASMADLKKRTTIFRADGVDMRDDKEVTAYGLRIHKLRTLGGYQPFNVKDV</sequence>
<gene>
    <name evidence="8" type="primary">mrtG</name>
    <name evidence="8" type="ORF">Mpt1_c02000</name>
</gene>
<evidence type="ECO:0000256" key="5">
    <source>
        <dbReference type="ARBA" id="ARBA00022994"/>
    </source>
</evidence>
<evidence type="ECO:0000256" key="2">
    <source>
        <dbReference type="ARBA" id="ARBA00005149"/>
    </source>
</evidence>
<dbReference type="KEGG" id="mear:Mpt1_c02000"/>
<evidence type="ECO:0000256" key="7">
    <source>
        <dbReference type="PIRNR" id="PIRNR000264"/>
    </source>
</evidence>
<dbReference type="AlphaFoldDB" id="A0A0A7LAF7"/>
<dbReference type="GO" id="GO:0050524">
    <property type="term" value="F:coenzyme-B sulfoethylthiotransferase activity"/>
    <property type="evidence" value="ECO:0007669"/>
    <property type="project" value="UniProtKB-UniRule"/>
</dbReference>
<comment type="subunit">
    <text evidence="4">MCR is a hexamer of two alpha, two beta, and two gamma chains, forming a dimer of heterotrimers.</text>
</comment>
<protein>
    <recommendedName>
        <fullName evidence="7">Methyl-coenzyme M reductase subunit gamma</fullName>
        <ecNumber evidence="7">2.8.4.1</ecNumber>
    </recommendedName>
</protein>
<evidence type="ECO:0000256" key="4">
    <source>
        <dbReference type="ARBA" id="ARBA00011155"/>
    </source>
</evidence>